<sequence>MSATLLLSLLPLLLLGGALGFLGGLFGIGGGIIAIPLLVTVYGMDQAMAQGTALVMMVPNLLAAWWRYMRRNPVDLGGAVRLALVGTATTYGAAQLAQGLDQHVLRLLFSAFLAVLAVGMFRRRPEAGPATPVRSGLMPLVGLAGGGSMGLLGVGGGLVATPLLSRWFGLDQRVAQSLALALVLPCSAAALASYARAGNVDWTIGGVLGVGGLACVSAGVALAHAFPEKVMRHLFAGLLIATALAMLAV</sequence>
<feature type="transmembrane region" description="Helical" evidence="5">
    <location>
        <begin position="47"/>
        <end position="66"/>
    </location>
</feature>
<proteinExistence type="inferred from homology"/>
<protein>
    <recommendedName>
        <fullName evidence="5">Probable membrane transporter protein</fullName>
    </recommendedName>
</protein>
<evidence type="ECO:0000256" key="4">
    <source>
        <dbReference type="ARBA" id="ARBA00023136"/>
    </source>
</evidence>
<dbReference type="OrthoDB" id="7030574at2"/>
<feature type="transmembrane region" description="Helical" evidence="5">
    <location>
        <begin position="202"/>
        <end position="224"/>
    </location>
</feature>
<evidence type="ECO:0000256" key="1">
    <source>
        <dbReference type="ARBA" id="ARBA00004141"/>
    </source>
</evidence>
<evidence type="ECO:0000313" key="6">
    <source>
        <dbReference type="EMBL" id="EME68748.1"/>
    </source>
</evidence>
<keyword evidence="3 5" id="KW-1133">Transmembrane helix</keyword>
<dbReference type="eggNOG" id="COG0730">
    <property type="taxonomic scope" value="Bacteria"/>
</dbReference>
<accession>M3A7I8</accession>
<keyword evidence="2 5" id="KW-0812">Transmembrane</keyword>
<feature type="transmembrane region" description="Helical" evidence="5">
    <location>
        <begin position="103"/>
        <end position="121"/>
    </location>
</feature>
<comment type="similarity">
    <text evidence="5">Belongs to the 4-toluene sulfonate uptake permease (TSUP) (TC 2.A.102) family.</text>
</comment>
<evidence type="ECO:0000256" key="2">
    <source>
        <dbReference type="ARBA" id="ARBA00022692"/>
    </source>
</evidence>
<dbReference type="RefSeq" id="WP_008619739.1">
    <property type="nucleotide sequence ID" value="NZ_AONQ01000053.1"/>
</dbReference>
<dbReference type="Proteomes" id="UP000011744">
    <property type="component" value="Unassembled WGS sequence"/>
</dbReference>
<keyword evidence="5" id="KW-1003">Cell membrane</keyword>
<keyword evidence="7" id="KW-1185">Reference proteome</keyword>
<organism evidence="6 7">
    <name type="scientific">Paramagnetospirillum caucaseum</name>
    <dbReference type="NCBI Taxonomy" id="1244869"/>
    <lineage>
        <taxon>Bacteria</taxon>
        <taxon>Pseudomonadati</taxon>
        <taxon>Pseudomonadota</taxon>
        <taxon>Alphaproteobacteria</taxon>
        <taxon>Rhodospirillales</taxon>
        <taxon>Magnetospirillaceae</taxon>
        <taxon>Paramagnetospirillum</taxon>
    </lineage>
</organism>
<dbReference type="InterPro" id="IPR051598">
    <property type="entry name" value="TSUP/Inactive_protease-like"/>
</dbReference>
<dbReference type="Pfam" id="PF01925">
    <property type="entry name" value="TauE"/>
    <property type="match status" value="1"/>
</dbReference>
<comment type="caution">
    <text evidence="6">The sequence shown here is derived from an EMBL/GenBank/DDBJ whole genome shotgun (WGS) entry which is preliminary data.</text>
</comment>
<evidence type="ECO:0000313" key="7">
    <source>
        <dbReference type="Proteomes" id="UP000011744"/>
    </source>
</evidence>
<dbReference type="GO" id="GO:0005886">
    <property type="term" value="C:plasma membrane"/>
    <property type="evidence" value="ECO:0007669"/>
    <property type="project" value="UniProtKB-SubCell"/>
</dbReference>
<feature type="transmembrane region" description="Helical" evidence="5">
    <location>
        <begin position="78"/>
        <end position="97"/>
    </location>
</feature>
<evidence type="ECO:0000256" key="5">
    <source>
        <dbReference type="RuleBase" id="RU363041"/>
    </source>
</evidence>
<dbReference type="PANTHER" id="PTHR43701:SF2">
    <property type="entry name" value="MEMBRANE TRANSPORTER PROTEIN YJNA-RELATED"/>
    <property type="match status" value="1"/>
</dbReference>
<dbReference type="InterPro" id="IPR002781">
    <property type="entry name" value="TM_pro_TauE-like"/>
</dbReference>
<gene>
    <name evidence="6" type="ORF">H261_16720</name>
</gene>
<feature type="transmembrane region" description="Helical" evidence="5">
    <location>
        <begin position="174"/>
        <end position="195"/>
    </location>
</feature>
<dbReference type="PANTHER" id="PTHR43701">
    <property type="entry name" value="MEMBRANE TRANSPORTER PROTEIN MJ0441-RELATED"/>
    <property type="match status" value="1"/>
</dbReference>
<comment type="subcellular location">
    <subcellularLocation>
        <location evidence="5">Cell membrane</location>
        <topology evidence="5">Multi-pass membrane protein</topology>
    </subcellularLocation>
    <subcellularLocation>
        <location evidence="1">Membrane</location>
        <topology evidence="1">Multi-pass membrane protein</topology>
    </subcellularLocation>
</comment>
<reference evidence="6 7" key="1">
    <citation type="journal article" date="2014" name="Genome Announc.">
        <title>Draft Genome Sequence of Magnetospirillum sp. Strain SO-1, a Freshwater Magnetotactic Bacterium Isolated from the Ol'khovka River, Russia.</title>
        <authorList>
            <person name="Grouzdev D.S."/>
            <person name="Dziuba M.V."/>
            <person name="Sukhacheva M.S."/>
            <person name="Mardanov A.V."/>
            <person name="Beletskiy A.V."/>
            <person name="Kuznetsov B.B."/>
            <person name="Skryabin K.G."/>
        </authorList>
    </citation>
    <scope>NUCLEOTIDE SEQUENCE [LARGE SCALE GENOMIC DNA]</scope>
    <source>
        <strain evidence="6 7">SO-1</strain>
    </source>
</reference>
<dbReference type="STRING" id="1244869.H261_16720"/>
<dbReference type="EMBL" id="AONQ01000053">
    <property type="protein sequence ID" value="EME68748.1"/>
    <property type="molecule type" value="Genomic_DNA"/>
</dbReference>
<evidence type="ECO:0000256" key="3">
    <source>
        <dbReference type="ARBA" id="ARBA00022989"/>
    </source>
</evidence>
<dbReference type="PATRIC" id="fig|1244869.3.peg.3358"/>
<name>M3A7I8_9PROT</name>
<keyword evidence="4 5" id="KW-0472">Membrane</keyword>
<feature type="transmembrane region" description="Helical" evidence="5">
    <location>
        <begin position="230"/>
        <end position="248"/>
    </location>
</feature>
<dbReference type="AlphaFoldDB" id="M3A7I8"/>
<feature type="transmembrane region" description="Helical" evidence="5">
    <location>
        <begin position="133"/>
        <end position="154"/>
    </location>
</feature>